<reference evidence="2" key="1">
    <citation type="journal article" date="2015" name="Nature">
        <title>Complex archaea that bridge the gap between prokaryotes and eukaryotes.</title>
        <authorList>
            <person name="Spang A."/>
            <person name="Saw J.H."/>
            <person name="Jorgensen S.L."/>
            <person name="Zaremba-Niedzwiedzka K."/>
            <person name="Martijn J."/>
            <person name="Lind A.E."/>
            <person name="van Eijk R."/>
            <person name="Schleper C."/>
            <person name="Guy L."/>
            <person name="Ettema T.J."/>
        </authorList>
    </citation>
    <scope>NUCLEOTIDE SEQUENCE</scope>
</reference>
<organism evidence="2">
    <name type="scientific">marine sediment metagenome</name>
    <dbReference type="NCBI Taxonomy" id="412755"/>
    <lineage>
        <taxon>unclassified sequences</taxon>
        <taxon>metagenomes</taxon>
        <taxon>ecological metagenomes</taxon>
    </lineage>
</organism>
<protein>
    <submittedName>
        <fullName evidence="2">Uncharacterized protein</fullName>
    </submittedName>
</protein>
<gene>
    <name evidence="2" type="ORF">LCGC14_0772080</name>
</gene>
<dbReference type="EMBL" id="LAZR01001956">
    <property type="protein sequence ID" value="KKN36580.1"/>
    <property type="molecule type" value="Genomic_DNA"/>
</dbReference>
<sequence length="130" mass="14937">MSDGISDGYKMAEQAQYKEERRLRRTASLPTLPPGPNDWHERIAGGYPVTWQMLNELINEDARKHGLETYWCAPNVFSRNGLTLRIGVQFGNETLYYPVLRDVAALAKFARECHEKRTAEDARERLGEPK</sequence>
<proteinExistence type="predicted"/>
<dbReference type="AlphaFoldDB" id="A0A0F9PY53"/>
<accession>A0A0F9PY53</accession>
<feature type="region of interest" description="Disordered" evidence="1">
    <location>
        <begin position="20"/>
        <end position="40"/>
    </location>
</feature>
<evidence type="ECO:0000313" key="2">
    <source>
        <dbReference type="EMBL" id="KKN36580.1"/>
    </source>
</evidence>
<comment type="caution">
    <text evidence="2">The sequence shown here is derived from an EMBL/GenBank/DDBJ whole genome shotgun (WGS) entry which is preliminary data.</text>
</comment>
<evidence type="ECO:0000256" key="1">
    <source>
        <dbReference type="SAM" id="MobiDB-lite"/>
    </source>
</evidence>
<name>A0A0F9PY53_9ZZZZ</name>